<evidence type="ECO:0000256" key="2">
    <source>
        <dbReference type="SAM" id="SignalP"/>
    </source>
</evidence>
<reference evidence="4" key="1">
    <citation type="submission" date="2016-10" db="EMBL/GenBank/DDBJ databases">
        <authorList>
            <person name="Varghese N."/>
        </authorList>
    </citation>
    <scope>NUCLEOTIDE SEQUENCE [LARGE SCALE GENOMIC DNA]</scope>
    <source>
        <strain evidence="4">DSM 24868</strain>
    </source>
</reference>
<feature type="signal peptide" evidence="2">
    <location>
        <begin position="1"/>
        <end position="29"/>
    </location>
</feature>
<dbReference type="PROSITE" id="PS51257">
    <property type="entry name" value="PROKAR_LIPOPROTEIN"/>
    <property type="match status" value="1"/>
</dbReference>
<dbReference type="OrthoDB" id="4932393at2"/>
<evidence type="ECO:0000313" key="3">
    <source>
        <dbReference type="EMBL" id="SEJ25740.1"/>
    </source>
</evidence>
<evidence type="ECO:0008006" key="5">
    <source>
        <dbReference type="Google" id="ProtNLM"/>
    </source>
</evidence>
<evidence type="ECO:0000256" key="1">
    <source>
        <dbReference type="SAM" id="MobiDB-lite"/>
    </source>
</evidence>
<keyword evidence="2" id="KW-0732">Signal</keyword>
<feature type="compositionally biased region" description="Low complexity" evidence="1">
    <location>
        <begin position="31"/>
        <end position="59"/>
    </location>
</feature>
<accession>A0A1H6XLN1</accession>
<organism evidence="3 4">
    <name type="scientific">Demequina mangrovi</name>
    <dbReference type="NCBI Taxonomy" id="1043493"/>
    <lineage>
        <taxon>Bacteria</taxon>
        <taxon>Bacillati</taxon>
        <taxon>Actinomycetota</taxon>
        <taxon>Actinomycetes</taxon>
        <taxon>Micrococcales</taxon>
        <taxon>Demequinaceae</taxon>
        <taxon>Demequina</taxon>
    </lineage>
</organism>
<protein>
    <recommendedName>
        <fullName evidence="5">DUF3179 domain-containing protein</fullName>
    </recommendedName>
</protein>
<dbReference type="STRING" id="1043493.SAMN05421637_1350"/>
<dbReference type="AlphaFoldDB" id="A0A1H6XLN1"/>
<sequence>MRGSGWRVRACVVIGAGLAALGACSPAVTSEQESASESPPVAASSAEPAVAVAPSETPTPDTPVVGGLEAITEYVSDADWSFANAGWFAPIPIEIRDGRAEPDVETVYYLDEGVEVDMDGDGLLDAVIPIVEERAFTMQTLWYVWLAREGPDGETVAEQVIYPVAKDVHCGDRVNSVTALDGAIRVDEVLWVTSDVDLSCADYGTGLLVKDVALREIEGELYPIQIAPVVAWGGVCPQTRVEGYYQGVGIVGIEVRAAPPASAPLAVEPEQRFWMGAPEYAELIDDGLAAMYVPFVTEMPREPGGVEHCGFQNSLIAG</sequence>
<feature type="region of interest" description="Disordered" evidence="1">
    <location>
        <begin position="31"/>
        <end position="62"/>
    </location>
</feature>
<gene>
    <name evidence="3" type="ORF">SAMN05421637_1350</name>
</gene>
<evidence type="ECO:0000313" key="4">
    <source>
        <dbReference type="Proteomes" id="UP000183315"/>
    </source>
</evidence>
<feature type="chain" id="PRO_5010347248" description="DUF3179 domain-containing protein" evidence="2">
    <location>
        <begin position="30"/>
        <end position="318"/>
    </location>
</feature>
<dbReference type="Proteomes" id="UP000183315">
    <property type="component" value="Unassembled WGS sequence"/>
</dbReference>
<dbReference type="EMBL" id="FNZI01000002">
    <property type="protein sequence ID" value="SEJ25740.1"/>
    <property type="molecule type" value="Genomic_DNA"/>
</dbReference>
<proteinExistence type="predicted"/>
<name>A0A1H6XLN1_9MICO</name>
<dbReference type="RefSeq" id="WP_042214151.1">
    <property type="nucleotide sequence ID" value="NZ_BBLU01000005.1"/>
</dbReference>
<keyword evidence="4" id="KW-1185">Reference proteome</keyword>